<proteinExistence type="predicted"/>
<feature type="region of interest" description="Disordered" evidence="1">
    <location>
        <begin position="1"/>
        <end position="21"/>
    </location>
</feature>
<sequence>MSATSSLHVEDQVEDISVPPGMEKDWSQQENLWIQLHYDLNFALTNLEATTLVMLSNEASHTRFVAYFSCTEGSENESDTPQRSLVEFTEQRELPAPVPQDPSNVDIGNDHAFPGCIPELWEFLSNEVSKRYPELQETSQAGPQEQNKDASDFNTHVVGELTQQEHPTNDAEVNVYGSQRNETPDSAFIETPVPESTEGHSVVTSEAASVKDVPVLEIAPNVRPPQILETVGKYSEDSNGVATSESAGGTSAPGNVVTVHNTNALKSAVEQALLPDSTILTPSAGKTSAIVAALPLGSSSEDTNGFERTSVENADVSGNAAMNDHIKKPQADKLEAPLPATDHEPPTQNVDEPRSEAELKITTPEKVKHRRSCTAIFSNVKFETTAAGTRAVTADTSKGVRVHANRGLIVVLKLAGKQEFLTRLPVAPKEVAPKDAAASTTTTLQKVGQAEPTQLAAPSAPVHPAQTNQPKQKRKRTQQDTDDVGSGEIFCSWVKKNREPCDRSHKHLPPGQQVYYCHHHIKHAPPGYPGGPNTNRGWLLSRTAKNTGK</sequence>
<feature type="region of interest" description="Disordered" evidence="1">
    <location>
        <begin position="336"/>
        <end position="355"/>
    </location>
</feature>
<dbReference type="OrthoDB" id="10683301at2759"/>
<dbReference type="AlphaFoldDB" id="A0A9P4HNI7"/>
<comment type="caution">
    <text evidence="2">The sequence shown here is derived from an EMBL/GenBank/DDBJ whole genome shotgun (WGS) entry which is preliminary data.</text>
</comment>
<feature type="compositionally biased region" description="Polar residues" evidence="1">
    <location>
        <begin position="237"/>
        <end position="254"/>
    </location>
</feature>
<evidence type="ECO:0000256" key="1">
    <source>
        <dbReference type="SAM" id="MobiDB-lite"/>
    </source>
</evidence>
<feature type="region of interest" description="Disordered" evidence="1">
    <location>
        <begin position="451"/>
        <end position="485"/>
    </location>
</feature>
<accession>A0A9P4HNI7</accession>
<organism evidence="2 3">
    <name type="scientific">Setomelanomma holmii</name>
    <dbReference type="NCBI Taxonomy" id="210430"/>
    <lineage>
        <taxon>Eukaryota</taxon>
        <taxon>Fungi</taxon>
        <taxon>Dikarya</taxon>
        <taxon>Ascomycota</taxon>
        <taxon>Pezizomycotina</taxon>
        <taxon>Dothideomycetes</taxon>
        <taxon>Pleosporomycetidae</taxon>
        <taxon>Pleosporales</taxon>
        <taxon>Pleosporineae</taxon>
        <taxon>Phaeosphaeriaceae</taxon>
        <taxon>Setomelanomma</taxon>
    </lineage>
</organism>
<evidence type="ECO:0000313" key="2">
    <source>
        <dbReference type="EMBL" id="KAF2036457.1"/>
    </source>
</evidence>
<reference evidence="2" key="1">
    <citation type="journal article" date="2020" name="Stud. Mycol.">
        <title>101 Dothideomycetes genomes: a test case for predicting lifestyles and emergence of pathogens.</title>
        <authorList>
            <person name="Haridas S."/>
            <person name="Albert R."/>
            <person name="Binder M."/>
            <person name="Bloem J."/>
            <person name="Labutti K."/>
            <person name="Salamov A."/>
            <person name="Andreopoulos B."/>
            <person name="Baker S."/>
            <person name="Barry K."/>
            <person name="Bills G."/>
            <person name="Bluhm B."/>
            <person name="Cannon C."/>
            <person name="Castanera R."/>
            <person name="Culley D."/>
            <person name="Daum C."/>
            <person name="Ezra D."/>
            <person name="Gonzalez J."/>
            <person name="Henrissat B."/>
            <person name="Kuo A."/>
            <person name="Liang C."/>
            <person name="Lipzen A."/>
            <person name="Lutzoni F."/>
            <person name="Magnuson J."/>
            <person name="Mondo S."/>
            <person name="Nolan M."/>
            <person name="Ohm R."/>
            <person name="Pangilinan J."/>
            <person name="Park H.-J."/>
            <person name="Ramirez L."/>
            <person name="Alfaro M."/>
            <person name="Sun H."/>
            <person name="Tritt A."/>
            <person name="Yoshinaga Y."/>
            <person name="Zwiers L.-H."/>
            <person name="Turgeon B."/>
            <person name="Goodwin S."/>
            <person name="Spatafora J."/>
            <person name="Crous P."/>
            <person name="Grigoriev I."/>
        </authorList>
    </citation>
    <scope>NUCLEOTIDE SEQUENCE</scope>
    <source>
        <strain evidence="2">CBS 110217</strain>
    </source>
</reference>
<protein>
    <submittedName>
        <fullName evidence="2">Uncharacterized protein</fullName>
    </submittedName>
</protein>
<dbReference type="EMBL" id="ML978154">
    <property type="protein sequence ID" value="KAF2036457.1"/>
    <property type="molecule type" value="Genomic_DNA"/>
</dbReference>
<gene>
    <name evidence="2" type="ORF">EK21DRAFT_83427</name>
</gene>
<dbReference type="Proteomes" id="UP000799777">
    <property type="component" value="Unassembled WGS sequence"/>
</dbReference>
<keyword evidence="3" id="KW-1185">Reference proteome</keyword>
<name>A0A9P4HNI7_9PLEO</name>
<feature type="region of interest" description="Disordered" evidence="1">
    <location>
        <begin position="235"/>
        <end position="254"/>
    </location>
</feature>
<evidence type="ECO:0000313" key="3">
    <source>
        <dbReference type="Proteomes" id="UP000799777"/>
    </source>
</evidence>